<dbReference type="Proteomes" id="UP000622245">
    <property type="component" value="Unassembled WGS sequence"/>
</dbReference>
<gene>
    <name evidence="1" type="ORF">JM949_01800</name>
</gene>
<proteinExistence type="predicted"/>
<evidence type="ECO:0000313" key="1">
    <source>
        <dbReference type="EMBL" id="MBM0274284.1"/>
    </source>
</evidence>
<keyword evidence="2" id="KW-1185">Reference proteome</keyword>
<evidence type="ECO:0000313" key="2">
    <source>
        <dbReference type="Proteomes" id="UP000622245"/>
    </source>
</evidence>
<protein>
    <recommendedName>
        <fullName evidence="3">DUF4238 domain-containing protein</fullName>
    </recommendedName>
</protein>
<sequence length="429" mass="47739">MTSYKAGRVSEVNDASTMRRFVASAPDSNCVDGVFDACLRPIVYSRHHWLLFKGEYRVRAELRAVYESCRQRPPEEWDDDEADLILALFALDMSSVGLDELREHASSAAVRSTLLERHALYAGVLEPTEVPPDGLLDLARRLAEMRPLVERSHVPYSVIDGRAWYRTEGLIRRDDLDVSELAAPVSDVLDSLFDSPGDGLGASERLVATTRAAVAADGDSAVVVRAIMYAALLDPVLRADHVTLTCPVGDMLDKPAEMTTSAAFFTETQVRDGVDLGNYAERLGHESVDQMQRTIRARMLKLKRGAIRGLYGPGCMQGRFVEKHGGHMLFLNEDAHYRGHQSIGCHSGGRASFALRYRAGQEEQALTPMVGDFRVVRMSQDESDIFTVEELRHTIRYGEWIRTVVEETYRLGAVVRLDDPTLTRTAVPA</sequence>
<organism evidence="1 2">
    <name type="scientific">Micromonospora tarensis</name>
    <dbReference type="NCBI Taxonomy" id="2806100"/>
    <lineage>
        <taxon>Bacteria</taxon>
        <taxon>Bacillati</taxon>
        <taxon>Actinomycetota</taxon>
        <taxon>Actinomycetes</taxon>
        <taxon>Micromonosporales</taxon>
        <taxon>Micromonosporaceae</taxon>
        <taxon>Micromonospora</taxon>
    </lineage>
</organism>
<evidence type="ECO:0008006" key="3">
    <source>
        <dbReference type="Google" id="ProtNLM"/>
    </source>
</evidence>
<dbReference type="RefSeq" id="WP_203146710.1">
    <property type="nucleotide sequence ID" value="NZ_JAEVHL010000004.1"/>
</dbReference>
<accession>A0ABS1YA61</accession>
<reference evidence="1 2" key="1">
    <citation type="submission" date="2021-01" db="EMBL/GenBank/DDBJ databases">
        <title>Draft genome sequence of Micromonospora sp. strain STR1s_6.</title>
        <authorList>
            <person name="Karlyshev A."/>
            <person name="Jawad R."/>
        </authorList>
    </citation>
    <scope>NUCLEOTIDE SEQUENCE [LARGE SCALE GENOMIC DNA]</scope>
    <source>
        <strain evidence="1 2">STR1S-6</strain>
    </source>
</reference>
<name>A0ABS1YA61_9ACTN</name>
<dbReference type="EMBL" id="JAEVHL010000004">
    <property type="protein sequence ID" value="MBM0274284.1"/>
    <property type="molecule type" value="Genomic_DNA"/>
</dbReference>
<comment type="caution">
    <text evidence="1">The sequence shown here is derived from an EMBL/GenBank/DDBJ whole genome shotgun (WGS) entry which is preliminary data.</text>
</comment>